<dbReference type="AlphaFoldDB" id="A0AAD5UT49"/>
<reference evidence="1" key="1">
    <citation type="submission" date="2022-07" db="EMBL/GenBank/DDBJ databases">
        <title>Genome Sequence of Physisporinus lineatus.</title>
        <authorList>
            <person name="Buettner E."/>
        </authorList>
    </citation>
    <scope>NUCLEOTIDE SEQUENCE</scope>
    <source>
        <strain evidence="1">VT162</strain>
    </source>
</reference>
<evidence type="ECO:0000313" key="2">
    <source>
        <dbReference type="Proteomes" id="UP001212997"/>
    </source>
</evidence>
<dbReference type="SUPFAM" id="SSF54427">
    <property type="entry name" value="NTF2-like"/>
    <property type="match status" value="1"/>
</dbReference>
<name>A0AAD5UT49_9APHY</name>
<dbReference type="InterPro" id="IPR032710">
    <property type="entry name" value="NTF2-like_dom_sf"/>
</dbReference>
<dbReference type="PANTHER" id="PTHR34213:SF2">
    <property type="entry name" value="NUCLEAR TRANSPORT FACTOR 2 (NTF2) FAMILY PROTEIN"/>
    <property type="match status" value="1"/>
</dbReference>
<accession>A0AAD5UT49</accession>
<keyword evidence="2" id="KW-1185">Reference proteome</keyword>
<sequence>MKRASSKDSRSYILANQKMYLSTLSDYLFSPSYFPSHQTSYSIYTKDAVFHDPVGIAQGVESIRAQFNGLAKLFPRADIPRFRILENPPSVPTNVILIDQDTVNSLLTLETNDSHQVTRHTEEWNHKHESTKDDGFIGMLNEERKKMTANLTAMLVSQKPPPQDK</sequence>
<organism evidence="1 2">
    <name type="scientific">Meripilus lineatus</name>
    <dbReference type="NCBI Taxonomy" id="2056292"/>
    <lineage>
        <taxon>Eukaryota</taxon>
        <taxon>Fungi</taxon>
        <taxon>Dikarya</taxon>
        <taxon>Basidiomycota</taxon>
        <taxon>Agaricomycotina</taxon>
        <taxon>Agaricomycetes</taxon>
        <taxon>Polyporales</taxon>
        <taxon>Meripilaceae</taxon>
        <taxon>Meripilus</taxon>
    </lineage>
</organism>
<dbReference type="EMBL" id="JANAWD010000636">
    <property type="protein sequence ID" value="KAJ3477059.1"/>
    <property type="molecule type" value="Genomic_DNA"/>
</dbReference>
<dbReference type="Proteomes" id="UP001212997">
    <property type="component" value="Unassembled WGS sequence"/>
</dbReference>
<dbReference type="PANTHER" id="PTHR34213">
    <property type="entry name" value="NUCLEAR TRANSPORT FACTOR 2 (NTF2) FAMILY PROTEIN"/>
    <property type="match status" value="1"/>
</dbReference>
<protein>
    <submittedName>
        <fullName evidence="1">Uncharacterized protein</fullName>
    </submittedName>
</protein>
<gene>
    <name evidence="1" type="ORF">NLI96_g10725</name>
</gene>
<proteinExistence type="predicted"/>
<comment type="caution">
    <text evidence="1">The sequence shown here is derived from an EMBL/GenBank/DDBJ whole genome shotgun (WGS) entry which is preliminary data.</text>
</comment>
<evidence type="ECO:0000313" key="1">
    <source>
        <dbReference type="EMBL" id="KAJ3477059.1"/>
    </source>
</evidence>